<name>A0A845A910_9SPHN</name>
<comment type="caution">
    <text evidence="1">The sequence shown here is derived from an EMBL/GenBank/DDBJ whole genome shotgun (WGS) entry which is preliminary data.</text>
</comment>
<evidence type="ECO:0000313" key="1">
    <source>
        <dbReference type="EMBL" id="MXO94059.1"/>
    </source>
</evidence>
<evidence type="ECO:0000313" key="2">
    <source>
        <dbReference type="Proteomes" id="UP000460626"/>
    </source>
</evidence>
<dbReference type="EMBL" id="WTYH01000001">
    <property type="protein sequence ID" value="MXO94059.1"/>
    <property type="molecule type" value="Genomic_DNA"/>
</dbReference>
<sequence>MQQDEETDWTAIVASVDNGDEPQGYIHITPAIVAILSLKDCEEQLKRAGDEKLRLAQAMKSAHLAVQAALTAALAGSMNIGAHPEKLRISKLAHYQDGTGERPDDDRVLAFKGLLKRAMSAPLEWTHEPLTLSEHEEQLLERLCFLRDGIEHPKQSHWGIEIAYILEPLPVAARTAVTLLEVVVHHLEPGELDQLEQLAAQIETHCDNMQEAL</sequence>
<proteinExistence type="predicted"/>
<accession>A0A845A910</accession>
<gene>
    <name evidence="1" type="ORF">GRI62_10645</name>
</gene>
<reference evidence="1 2" key="1">
    <citation type="submission" date="2019-12" db="EMBL/GenBank/DDBJ databases">
        <title>Genomic-based taxomic classification of the family Erythrobacteraceae.</title>
        <authorList>
            <person name="Xu L."/>
        </authorList>
    </citation>
    <scope>NUCLEOTIDE SEQUENCE [LARGE SCALE GENOMIC DNA]</scope>
    <source>
        <strain evidence="1 2">RC4-10-4</strain>
    </source>
</reference>
<protein>
    <submittedName>
        <fullName evidence="1">Uncharacterized protein</fullName>
    </submittedName>
</protein>
<keyword evidence="2" id="KW-1185">Reference proteome</keyword>
<dbReference type="AlphaFoldDB" id="A0A845A910"/>
<dbReference type="Proteomes" id="UP000460626">
    <property type="component" value="Unassembled WGS sequence"/>
</dbReference>
<organism evidence="1 2">
    <name type="scientific">Aurantiacibacter arachoides</name>
    <dbReference type="NCBI Taxonomy" id="1850444"/>
    <lineage>
        <taxon>Bacteria</taxon>
        <taxon>Pseudomonadati</taxon>
        <taxon>Pseudomonadota</taxon>
        <taxon>Alphaproteobacteria</taxon>
        <taxon>Sphingomonadales</taxon>
        <taxon>Erythrobacteraceae</taxon>
        <taxon>Aurantiacibacter</taxon>
    </lineage>
</organism>
<dbReference type="RefSeq" id="WP_131453327.1">
    <property type="nucleotide sequence ID" value="NZ_BMJK01000001.1"/>
</dbReference>